<sequence length="479" mass="49657">MPEPSDTAMILAPGREILDIFTEYVTACRVLGYHHHDLTRLHDWYDTEDGLDLRALESEQRTLEAATPAAEDALRLQGKQLQLIGEGWQGSSAMSARDHLGRHQIAAEQAVTAAQTAAETLNRLREALREAVTRKVTATVEIEGRRTAQRAEWLAAARTVTGGMTGDRSMASELIDQEIRPFVANDIGGDWVAAMRAATTAVADAYADAVAALRAGPLPMFVRLDPIPGSTPAVESRPPFERTVSVGYTPVESSWSTAPSVAPTPHTTPAQASAVSPLPTSGTAPLPAAGSTVVPEAAPLPAAGQSLGLPGMGGAADPGMGTGLTSGLGSSLASAGQQLADLFSGLIGSDAEGIPDADVLDAVPDDEVDDPDTPETADELEDPEEEATSEDEEPTDDESTDEEPTDEEAVDEAPAEEAPGEEAPGEEAPAEPAEVPDPQGQSPEPIGPPPPVADAAPLAQPVGETPCEIAADELPQVGS</sequence>
<dbReference type="EMBL" id="JAHBOM010000002">
    <property type="protein sequence ID" value="MBU8821816.1"/>
    <property type="molecule type" value="Genomic_DNA"/>
</dbReference>
<gene>
    <name evidence="2" type="ORF">KL859_02885</name>
</gene>
<evidence type="ECO:0000313" key="2">
    <source>
        <dbReference type="EMBL" id="MBU8821816.1"/>
    </source>
</evidence>
<feature type="compositionally biased region" description="Acidic residues" evidence="1">
    <location>
        <begin position="355"/>
        <end position="429"/>
    </location>
</feature>
<dbReference type="Proteomes" id="UP000696413">
    <property type="component" value="Unassembled WGS sequence"/>
</dbReference>
<keyword evidence="3" id="KW-1185">Reference proteome</keyword>
<organism evidence="2 3">
    <name type="scientific">Mycolicibacterium goodii</name>
    <name type="common">Mycobacterium goodii</name>
    <dbReference type="NCBI Taxonomy" id="134601"/>
    <lineage>
        <taxon>Bacteria</taxon>
        <taxon>Bacillati</taxon>
        <taxon>Actinomycetota</taxon>
        <taxon>Actinomycetes</taxon>
        <taxon>Mycobacteriales</taxon>
        <taxon>Mycobacteriaceae</taxon>
        <taxon>Mycolicibacterium</taxon>
    </lineage>
</organism>
<dbReference type="RefSeq" id="WP_214394237.1">
    <property type="nucleotide sequence ID" value="NZ_JAHBOL010000008.1"/>
</dbReference>
<evidence type="ECO:0000313" key="3">
    <source>
        <dbReference type="Proteomes" id="UP000696413"/>
    </source>
</evidence>
<name>A0ABS6HHJ4_MYCGD</name>
<reference evidence="2 3" key="1">
    <citation type="submission" date="2021-05" db="EMBL/GenBank/DDBJ databases">
        <title>Draft Genome Sequences of Clinical Respiratory Isolates of Mycobacterium goodii Recovered in Ireland.</title>
        <authorList>
            <person name="Flanagan P.R."/>
            <person name="Mok S."/>
            <person name="Roycroft E."/>
            <person name="Rogers T.R."/>
            <person name="Fitzgibbon M."/>
        </authorList>
    </citation>
    <scope>NUCLEOTIDE SEQUENCE [LARGE SCALE GENOMIC DNA]</scope>
    <source>
        <strain evidence="2 3">14IE55</strain>
    </source>
</reference>
<comment type="caution">
    <text evidence="2">The sequence shown here is derived from an EMBL/GenBank/DDBJ whole genome shotgun (WGS) entry which is preliminary data.</text>
</comment>
<feature type="compositionally biased region" description="Polar residues" evidence="1">
    <location>
        <begin position="252"/>
        <end position="283"/>
    </location>
</feature>
<evidence type="ECO:0000256" key="1">
    <source>
        <dbReference type="SAM" id="MobiDB-lite"/>
    </source>
</evidence>
<proteinExistence type="predicted"/>
<feature type="region of interest" description="Disordered" evidence="1">
    <location>
        <begin position="252"/>
        <end position="291"/>
    </location>
</feature>
<protein>
    <submittedName>
        <fullName evidence="2">Uncharacterized protein</fullName>
    </submittedName>
</protein>
<accession>A0ABS6HHJ4</accession>
<feature type="region of interest" description="Disordered" evidence="1">
    <location>
        <begin position="355"/>
        <end position="479"/>
    </location>
</feature>